<reference evidence="1 2" key="1">
    <citation type="submission" date="2016-06" db="EMBL/GenBank/DDBJ databases">
        <title>Comparative genomics of the ectomycorrhizal sister species Rhizopogon vinicolor and Rhizopogon vesiculosus (Basidiomycota: Boletales) reveals a divergence of the mating type B locus.</title>
        <authorList>
            <consortium name="DOE Joint Genome Institute"/>
            <person name="Mujic A.B."/>
            <person name="Kuo A."/>
            <person name="Tritt A."/>
            <person name="Lipzen A."/>
            <person name="Chen C."/>
            <person name="Johnson J."/>
            <person name="Sharma A."/>
            <person name="Barry K."/>
            <person name="Grigoriev I.V."/>
            <person name="Spatafora J.W."/>
        </authorList>
    </citation>
    <scope>NUCLEOTIDE SEQUENCE [LARGE SCALE GENOMIC DNA]</scope>
    <source>
        <strain evidence="1 2">AM-OR11-026</strain>
    </source>
</reference>
<dbReference type="STRING" id="1314800.A0A1B7NAA6"/>
<dbReference type="OrthoDB" id="446168at2759"/>
<feature type="non-terminal residue" evidence="1">
    <location>
        <position position="1"/>
    </location>
</feature>
<dbReference type="EMBL" id="KV448171">
    <property type="protein sequence ID" value="OAX41775.1"/>
    <property type="molecule type" value="Genomic_DNA"/>
</dbReference>
<organism evidence="1 2">
    <name type="scientific">Rhizopogon vinicolor AM-OR11-026</name>
    <dbReference type="NCBI Taxonomy" id="1314800"/>
    <lineage>
        <taxon>Eukaryota</taxon>
        <taxon>Fungi</taxon>
        <taxon>Dikarya</taxon>
        <taxon>Basidiomycota</taxon>
        <taxon>Agaricomycotina</taxon>
        <taxon>Agaricomycetes</taxon>
        <taxon>Agaricomycetidae</taxon>
        <taxon>Boletales</taxon>
        <taxon>Suillineae</taxon>
        <taxon>Rhizopogonaceae</taxon>
        <taxon>Rhizopogon</taxon>
    </lineage>
</organism>
<evidence type="ECO:0000313" key="2">
    <source>
        <dbReference type="Proteomes" id="UP000092154"/>
    </source>
</evidence>
<keyword evidence="2" id="KW-1185">Reference proteome</keyword>
<dbReference type="InParanoid" id="A0A1B7NAA6"/>
<gene>
    <name evidence="1" type="ORF">K503DRAFT_684704</name>
</gene>
<dbReference type="AlphaFoldDB" id="A0A1B7NAA6"/>
<evidence type="ECO:0000313" key="1">
    <source>
        <dbReference type="EMBL" id="OAX41775.1"/>
    </source>
</evidence>
<sequence>RGKMKIPANVAISLSLDPSQIFDKFLNLLSTWPIPSSSIDFDEAKNRYFICILTPFDVTNKILGPYMFGPNA</sequence>
<dbReference type="Proteomes" id="UP000092154">
    <property type="component" value="Unassembled WGS sequence"/>
</dbReference>
<protein>
    <submittedName>
        <fullName evidence="1">Uncharacterized protein</fullName>
    </submittedName>
</protein>
<accession>A0A1B7NAA6</accession>
<name>A0A1B7NAA6_9AGAM</name>
<proteinExistence type="predicted"/>